<feature type="compositionally biased region" description="Polar residues" evidence="1">
    <location>
        <begin position="1"/>
        <end position="10"/>
    </location>
</feature>
<reference evidence="2 3" key="1">
    <citation type="journal article" date="2015" name="Front. Microbiol.">
        <title>Genome sequence of the plant growth promoting endophytic yeast Rhodotorula graminis WP1.</title>
        <authorList>
            <person name="Firrincieli A."/>
            <person name="Otillar R."/>
            <person name="Salamov A."/>
            <person name="Schmutz J."/>
            <person name="Khan Z."/>
            <person name="Redman R.S."/>
            <person name="Fleck N.D."/>
            <person name="Lindquist E."/>
            <person name="Grigoriev I.V."/>
            <person name="Doty S.L."/>
        </authorList>
    </citation>
    <scope>NUCLEOTIDE SEQUENCE [LARGE SCALE GENOMIC DNA]</scope>
    <source>
        <strain evidence="2 3">WP1</strain>
    </source>
</reference>
<organism evidence="2 3">
    <name type="scientific">Rhodotorula graminis (strain WP1)</name>
    <dbReference type="NCBI Taxonomy" id="578459"/>
    <lineage>
        <taxon>Eukaryota</taxon>
        <taxon>Fungi</taxon>
        <taxon>Dikarya</taxon>
        <taxon>Basidiomycota</taxon>
        <taxon>Pucciniomycotina</taxon>
        <taxon>Microbotryomycetes</taxon>
        <taxon>Sporidiobolales</taxon>
        <taxon>Sporidiobolaceae</taxon>
        <taxon>Rhodotorula</taxon>
    </lineage>
</organism>
<keyword evidence="3" id="KW-1185">Reference proteome</keyword>
<evidence type="ECO:0000313" key="2">
    <source>
        <dbReference type="EMBL" id="KPV74580.1"/>
    </source>
</evidence>
<feature type="region of interest" description="Disordered" evidence="1">
    <location>
        <begin position="1"/>
        <end position="141"/>
    </location>
</feature>
<accession>A0A194S227</accession>
<feature type="compositionally biased region" description="Pro residues" evidence="1">
    <location>
        <begin position="23"/>
        <end position="33"/>
    </location>
</feature>
<name>A0A194S227_RHOGW</name>
<dbReference type="RefSeq" id="XP_018270629.1">
    <property type="nucleotide sequence ID" value="XM_018417281.1"/>
</dbReference>
<protein>
    <submittedName>
        <fullName evidence="2">Uncharacterized protein</fullName>
    </submittedName>
</protein>
<dbReference type="AlphaFoldDB" id="A0A194S227"/>
<proteinExistence type="predicted"/>
<dbReference type="Proteomes" id="UP000053890">
    <property type="component" value="Unassembled WGS sequence"/>
</dbReference>
<gene>
    <name evidence="2" type="ORF">RHOBADRAFT_54379</name>
</gene>
<evidence type="ECO:0000256" key="1">
    <source>
        <dbReference type="SAM" id="MobiDB-lite"/>
    </source>
</evidence>
<sequence>MTQDALSSSYARPAPNSGLSTPRAPPVTCPVPPDTTSRATPASATCEPVASSSREADEACESSGERVSAYGGTVDDSAMIGRDSAGDDGQSERRDQAAGPSSSSAAVAAPPPPPPDKALDPTHHRPSAPRLHERNFGALGS</sequence>
<dbReference type="EMBL" id="KQ474080">
    <property type="protein sequence ID" value="KPV74580.1"/>
    <property type="molecule type" value="Genomic_DNA"/>
</dbReference>
<feature type="compositionally biased region" description="Low complexity" evidence="1">
    <location>
        <begin position="97"/>
        <end position="108"/>
    </location>
</feature>
<dbReference type="GeneID" id="28977729"/>
<evidence type="ECO:0000313" key="3">
    <source>
        <dbReference type="Proteomes" id="UP000053890"/>
    </source>
</evidence>